<gene>
    <name evidence="9" type="ORF">GA842_06955</name>
</gene>
<sequence length="678" mass="70622">MMKKQKLVTLATAAMIAGVAATATSIDSVKADTKPSTDSSAKTTSEATTQDKSAVSGAQKSVATAQAAKNAAQSTANSTAASKSAAKTQLVKASSSADAASSAQSAAEQYKSEATSEGITKAQVAVSSAKSETSAAQQAVSVAQTPVSAAKADVAAKSSAASSAQSAVNTINSQISKIEAKTSTEKASITLAKSYINAYKKYLSDITNDTARDNLDTAVKSFDKTAKITDYKATTADKNEKITNVGKLTTAQAKELTTFTAGVINALRAQVGTEAVKVSDGSVKLIQLEVAQEEKEKYNAGKEGDTAEMNSSVWNDADLTSAGIKSTAVKDYFGKYKSYVDDWDYPLWTFYSTKNLTMAYLKEAAFEAVQYALQASDYVRGDLLGSKASADVKGEYLGATFDNYGTLHLNFIINFDAAKVAAAASGNDFGGGGTGGYGTEIPASSKFFDNQTTPVLKSTSSSLSAADTATLKKDKANLVVAQKKVTTANAALKSAKAILSAVQAKVNAANKVLTTAKQTQKTAEQYLSNLGNADANLATAKQAVIDAQTNLVAAKAAYAKTIAPDQVAQEALKVAKAVLTTAETKLSVAKANLAKRQNAAAQKTLVLKKSGSNSNVQQVVWYDHGVSNRQTQKLASNNQSKSQALPQTDDANQSYLVLIGMALLSLIGLGTLDKKRRI</sequence>
<feature type="chain" id="PRO_5042986231" evidence="7">
    <location>
        <begin position="23"/>
        <end position="678"/>
    </location>
</feature>
<keyword evidence="6" id="KW-1133">Transmembrane helix</keyword>
<keyword evidence="6" id="KW-0812">Transmembrane</keyword>
<comment type="caution">
    <text evidence="9">The sequence shown here is derived from an EMBL/GenBank/DDBJ whole genome shotgun (WGS) entry which is preliminary data.</text>
</comment>
<dbReference type="PROSITE" id="PS50847">
    <property type="entry name" value="GRAM_POS_ANCHORING"/>
    <property type="match status" value="1"/>
</dbReference>
<feature type="domain" description="Gram-positive cocci surface proteins LPxTG" evidence="8">
    <location>
        <begin position="645"/>
        <end position="678"/>
    </location>
</feature>
<feature type="compositionally biased region" description="Low complexity" evidence="5">
    <location>
        <begin position="63"/>
        <end position="82"/>
    </location>
</feature>
<organism evidence="9 10">
    <name type="scientific">Pediococcus parvulus</name>
    <dbReference type="NCBI Taxonomy" id="54062"/>
    <lineage>
        <taxon>Bacteria</taxon>
        <taxon>Bacillati</taxon>
        <taxon>Bacillota</taxon>
        <taxon>Bacilli</taxon>
        <taxon>Lactobacillales</taxon>
        <taxon>Lactobacillaceae</taxon>
        <taxon>Pediococcus</taxon>
    </lineage>
</organism>
<dbReference type="NCBIfam" id="TIGR01167">
    <property type="entry name" value="LPXTG_anchor"/>
    <property type="match status" value="1"/>
</dbReference>
<keyword evidence="4" id="KW-0572">Peptidoglycan-anchor</keyword>
<name>A0AAP5TDM3_9LACO</name>
<evidence type="ECO:0000313" key="10">
    <source>
        <dbReference type="Proteomes" id="UP001275867"/>
    </source>
</evidence>
<dbReference type="AlphaFoldDB" id="A0AAP5TDM3"/>
<evidence type="ECO:0000256" key="3">
    <source>
        <dbReference type="ARBA" id="ARBA00022729"/>
    </source>
</evidence>
<accession>A0AAP5TDM3</accession>
<reference evidence="9" key="1">
    <citation type="submission" date="2019-10" db="EMBL/GenBank/DDBJ databases">
        <title>Malate fermentation in French cider.</title>
        <authorList>
            <person name="Cousin F.J."/>
            <person name="Medina Fernandez S."/>
            <person name="Misery B."/>
            <person name="Laplace J.-M."/>
            <person name="Cretenet M."/>
        </authorList>
    </citation>
    <scope>NUCLEOTIDE SEQUENCE</scope>
    <source>
        <strain evidence="9">UCMA15901</strain>
    </source>
</reference>
<dbReference type="InterPro" id="IPR019931">
    <property type="entry name" value="LPXTG_anchor"/>
</dbReference>
<evidence type="ECO:0000259" key="8">
    <source>
        <dbReference type="PROSITE" id="PS50847"/>
    </source>
</evidence>
<evidence type="ECO:0000256" key="5">
    <source>
        <dbReference type="SAM" id="MobiDB-lite"/>
    </source>
</evidence>
<feature type="transmembrane region" description="Helical" evidence="6">
    <location>
        <begin position="655"/>
        <end position="672"/>
    </location>
</feature>
<evidence type="ECO:0000256" key="2">
    <source>
        <dbReference type="ARBA" id="ARBA00022525"/>
    </source>
</evidence>
<keyword evidence="2" id="KW-0964">Secreted</keyword>
<feature type="compositionally biased region" description="Polar residues" evidence="5">
    <location>
        <begin position="36"/>
        <end position="62"/>
    </location>
</feature>
<dbReference type="NCBIfam" id="TIGR04320">
    <property type="entry name" value="Surf_Exclu_PgrA"/>
    <property type="match status" value="1"/>
</dbReference>
<keyword evidence="6" id="KW-0472">Membrane</keyword>
<dbReference type="EMBL" id="WERX01000020">
    <property type="protein sequence ID" value="MDV7694618.1"/>
    <property type="molecule type" value="Genomic_DNA"/>
</dbReference>
<feature type="region of interest" description="Disordered" evidence="5">
    <location>
        <begin position="27"/>
        <end position="82"/>
    </location>
</feature>
<evidence type="ECO:0000256" key="1">
    <source>
        <dbReference type="ARBA" id="ARBA00022512"/>
    </source>
</evidence>
<evidence type="ECO:0000256" key="6">
    <source>
        <dbReference type="SAM" id="Phobius"/>
    </source>
</evidence>
<evidence type="ECO:0000256" key="7">
    <source>
        <dbReference type="SAM" id="SignalP"/>
    </source>
</evidence>
<feature type="signal peptide" evidence="7">
    <location>
        <begin position="1"/>
        <end position="22"/>
    </location>
</feature>
<keyword evidence="1" id="KW-0134">Cell wall</keyword>
<evidence type="ECO:0000256" key="4">
    <source>
        <dbReference type="ARBA" id="ARBA00023088"/>
    </source>
</evidence>
<protein>
    <submittedName>
        <fullName evidence="9">SEC10/PgrA surface exclusion domain-containing protein</fullName>
    </submittedName>
</protein>
<dbReference type="InterPro" id="IPR027607">
    <property type="entry name" value="Surf_Exclu_SEC10/PgrA"/>
</dbReference>
<evidence type="ECO:0000313" key="9">
    <source>
        <dbReference type="EMBL" id="MDV7694618.1"/>
    </source>
</evidence>
<dbReference type="RefSeq" id="WP_317763173.1">
    <property type="nucleotide sequence ID" value="NZ_WERX01000020.1"/>
</dbReference>
<proteinExistence type="predicted"/>
<keyword evidence="3 7" id="KW-0732">Signal</keyword>
<dbReference type="Proteomes" id="UP001275867">
    <property type="component" value="Unassembled WGS sequence"/>
</dbReference>